<evidence type="ECO:0000256" key="2">
    <source>
        <dbReference type="ARBA" id="ARBA00022679"/>
    </source>
</evidence>
<dbReference type="PANTHER" id="PTHR43712:SF19">
    <property type="entry name" value="DUAL O-METHYLTRANSFERASE_FAD-DEPENDENT MONOOXYGENASE ELCB"/>
    <property type="match status" value="1"/>
</dbReference>
<evidence type="ECO:0000256" key="1">
    <source>
        <dbReference type="ARBA" id="ARBA00022603"/>
    </source>
</evidence>
<dbReference type="Proteomes" id="UP001056012">
    <property type="component" value="Chromosome 3"/>
</dbReference>
<gene>
    <name evidence="5" type="ORF">yc1106_05040</name>
</gene>
<dbReference type="Gene3D" id="3.40.50.150">
    <property type="entry name" value="Vaccinia Virus protein VP39"/>
    <property type="match status" value="1"/>
</dbReference>
<dbReference type="InterPro" id="IPR001077">
    <property type="entry name" value="COMT_C"/>
</dbReference>
<dbReference type="PANTHER" id="PTHR43712">
    <property type="entry name" value="PUTATIVE (AFU_ORTHOLOGUE AFUA_4G14580)-RELATED"/>
    <property type="match status" value="1"/>
</dbReference>
<dbReference type="SUPFAM" id="SSF53335">
    <property type="entry name" value="S-adenosyl-L-methionine-dependent methyltransferases"/>
    <property type="match status" value="1"/>
</dbReference>
<dbReference type="InterPro" id="IPR016461">
    <property type="entry name" value="COMT-like"/>
</dbReference>
<dbReference type="VEuPathDB" id="FungiDB:yc1106_05040"/>
<name>A0A9Q9DTU1_CURCL</name>
<dbReference type="SUPFAM" id="SSF46785">
    <property type="entry name" value="Winged helix' DNA-binding domain"/>
    <property type="match status" value="1"/>
</dbReference>
<keyword evidence="2" id="KW-0808">Transferase</keyword>
<sequence length="392" mass="43644">MMKKEARDEIIEHAAQVKKLVHDPSSFLTELHIQQQQYYSIKWLTHFEILGQIPLPPNEVSYHTIAETLKVPESVLRSVARMAMTAGFLCESSNDNLSHTALSTAFVEDEHMRVQLRHMFNATIPVMAGLVKATEKWGVTQAPNETAYNIANDTDLPFFTHLKANPHLQKNFEDYMKSRAVSHTGSNAAYLLEAFDWKALGNAKVVDVGGSSGSTAIMLAKAYPRLNVVVEDLPGPISNAQSLISNLPDDVRSRVKACQHDFFQPQPHLGADVYLLRTILHDWPDADAIKILGRLVDAMTPSSRLLIMDMVLPKPGSGPSIHEAALRQKDLMMIGTFNAKEREEEEWRDLLRKADPRLVVRAIRRPAGSELSVIEAALGNCETNGNDTNGIH</sequence>
<keyword evidence="1" id="KW-0489">Methyltransferase</keyword>
<dbReference type="InterPro" id="IPR029063">
    <property type="entry name" value="SAM-dependent_MTases_sf"/>
</dbReference>
<keyword evidence="3" id="KW-0949">S-adenosyl-L-methionine</keyword>
<dbReference type="AlphaFoldDB" id="A0A9Q9DTU1"/>
<protein>
    <recommendedName>
        <fullName evidence="4">O-methyltransferase C-terminal domain-containing protein</fullName>
    </recommendedName>
</protein>
<evidence type="ECO:0000259" key="4">
    <source>
        <dbReference type="Pfam" id="PF00891"/>
    </source>
</evidence>
<dbReference type="GO" id="GO:0032259">
    <property type="term" value="P:methylation"/>
    <property type="evidence" value="ECO:0007669"/>
    <property type="project" value="UniProtKB-KW"/>
</dbReference>
<feature type="domain" description="O-methyltransferase C-terminal" evidence="4">
    <location>
        <begin position="144"/>
        <end position="354"/>
    </location>
</feature>
<dbReference type="PROSITE" id="PS51683">
    <property type="entry name" value="SAM_OMT_II"/>
    <property type="match status" value="1"/>
</dbReference>
<proteinExistence type="predicted"/>
<reference evidence="5" key="1">
    <citation type="submission" date="2021-12" db="EMBL/GenBank/DDBJ databases">
        <title>Curvularia clavata genome.</title>
        <authorList>
            <person name="Cao Y."/>
        </authorList>
    </citation>
    <scope>NUCLEOTIDE SEQUENCE</scope>
    <source>
        <strain evidence="5">Yc1106</strain>
    </source>
</reference>
<evidence type="ECO:0000313" key="5">
    <source>
        <dbReference type="EMBL" id="USP77766.1"/>
    </source>
</evidence>
<evidence type="ECO:0000313" key="6">
    <source>
        <dbReference type="Proteomes" id="UP001056012"/>
    </source>
</evidence>
<keyword evidence="6" id="KW-1185">Reference proteome</keyword>
<dbReference type="GO" id="GO:0008171">
    <property type="term" value="F:O-methyltransferase activity"/>
    <property type="evidence" value="ECO:0007669"/>
    <property type="project" value="InterPro"/>
</dbReference>
<dbReference type="InterPro" id="IPR036390">
    <property type="entry name" value="WH_DNA-bd_sf"/>
</dbReference>
<dbReference type="EMBL" id="CP089276">
    <property type="protein sequence ID" value="USP77766.1"/>
    <property type="molecule type" value="Genomic_DNA"/>
</dbReference>
<organism evidence="5 6">
    <name type="scientific">Curvularia clavata</name>
    <dbReference type="NCBI Taxonomy" id="95742"/>
    <lineage>
        <taxon>Eukaryota</taxon>
        <taxon>Fungi</taxon>
        <taxon>Dikarya</taxon>
        <taxon>Ascomycota</taxon>
        <taxon>Pezizomycotina</taxon>
        <taxon>Dothideomycetes</taxon>
        <taxon>Pleosporomycetidae</taxon>
        <taxon>Pleosporales</taxon>
        <taxon>Pleosporineae</taxon>
        <taxon>Pleosporaceae</taxon>
        <taxon>Curvularia</taxon>
    </lineage>
</organism>
<evidence type="ECO:0000256" key="3">
    <source>
        <dbReference type="ARBA" id="ARBA00022691"/>
    </source>
</evidence>
<dbReference type="Pfam" id="PF00891">
    <property type="entry name" value="Methyltransf_2"/>
    <property type="match status" value="1"/>
</dbReference>
<dbReference type="OrthoDB" id="1606438at2759"/>
<accession>A0A9Q9DTU1</accession>